<comment type="catalytic activity">
    <reaction evidence="3">
        <text>an N-acyl-L-alpha-aminoacyl-tRNA + H2O = an N-acyl-L-amino acid + a tRNA + H(+)</text>
        <dbReference type="Rhea" id="RHEA:54448"/>
        <dbReference type="Rhea" id="RHEA-COMP:10123"/>
        <dbReference type="Rhea" id="RHEA-COMP:13883"/>
        <dbReference type="ChEBI" id="CHEBI:15377"/>
        <dbReference type="ChEBI" id="CHEBI:15378"/>
        <dbReference type="ChEBI" id="CHEBI:59874"/>
        <dbReference type="ChEBI" id="CHEBI:78442"/>
        <dbReference type="ChEBI" id="CHEBI:138191"/>
        <dbReference type="EC" id="3.1.1.29"/>
    </reaction>
</comment>
<proteinExistence type="predicted"/>
<feature type="compositionally biased region" description="Low complexity" evidence="4">
    <location>
        <begin position="99"/>
        <end position="114"/>
    </location>
</feature>
<evidence type="ECO:0000256" key="4">
    <source>
        <dbReference type="SAM" id="MobiDB-lite"/>
    </source>
</evidence>
<dbReference type="Proteomes" id="UP000656881">
    <property type="component" value="Unassembled WGS sequence"/>
</dbReference>
<accession>A0ABQ2LNQ0</accession>
<dbReference type="EC" id="3.1.1.29" evidence="1"/>
<name>A0ABQ2LNQ0_9ACTN</name>
<dbReference type="InterPro" id="IPR023476">
    <property type="entry name" value="Pep_tRNA_hydro_II_dom_sf"/>
</dbReference>
<comment type="caution">
    <text evidence="5">The sequence shown here is derived from an EMBL/GenBank/DDBJ whole genome shotgun (WGS) entry which is preliminary data.</text>
</comment>
<gene>
    <name evidence="5" type="ORF">GCM10012286_14940</name>
</gene>
<organism evidence="5 6">
    <name type="scientific">Streptomyces lasiicapitis</name>
    <dbReference type="NCBI Taxonomy" id="1923961"/>
    <lineage>
        <taxon>Bacteria</taxon>
        <taxon>Bacillati</taxon>
        <taxon>Actinomycetota</taxon>
        <taxon>Actinomycetes</taxon>
        <taxon>Kitasatosporales</taxon>
        <taxon>Streptomycetaceae</taxon>
        <taxon>Streptomyces</taxon>
    </lineage>
</organism>
<evidence type="ECO:0000256" key="1">
    <source>
        <dbReference type="ARBA" id="ARBA00013260"/>
    </source>
</evidence>
<dbReference type="EMBL" id="BMNG01000003">
    <property type="protein sequence ID" value="GGO39052.1"/>
    <property type="molecule type" value="Genomic_DNA"/>
</dbReference>
<dbReference type="InterPro" id="IPR002833">
    <property type="entry name" value="PTH2"/>
</dbReference>
<keyword evidence="6" id="KW-1185">Reference proteome</keyword>
<dbReference type="Gene3D" id="3.40.1490.10">
    <property type="entry name" value="Bit1"/>
    <property type="match status" value="1"/>
</dbReference>
<evidence type="ECO:0000313" key="6">
    <source>
        <dbReference type="Proteomes" id="UP000656881"/>
    </source>
</evidence>
<evidence type="ECO:0000313" key="5">
    <source>
        <dbReference type="EMBL" id="GGO39052.1"/>
    </source>
</evidence>
<evidence type="ECO:0000256" key="3">
    <source>
        <dbReference type="ARBA" id="ARBA00048707"/>
    </source>
</evidence>
<feature type="region of interest" description="Disordered" evidence="4">
    <location>
        <begin position="1"/>
        <end position="131"/>
    </location>
</feature>
<dbReference type="Pfam" id="PF01981">
    <property type="entry name" value="PTH2"/>
    <property type="match status" value="1"/>
</dbReference>
<sequence>MLGLNHDTPARRGRPQPRREHTPHETPTATTAAYRRPTPSSRTTYSLSPRRRMCLVLAHRARGPTQHGPTALRAGSSPWQTGRVTSNELRPETTPDTSGTQDTPDAQDTPQDGQSASQPHPFRPDRTSRDEAPQFVLPLVARIERAAPPARTDALETAARAVLAILSDERALGEGEWAQAMRDWQDARIRKVVRRARGAEWRRAEALPGITVAGKSAEVRVYPPVPLDGWPKDLARLQVSGTDLDDPEPPLDPDPSAPVLWLNPGVTMSAGKAMAQAGHGAQLAWWELSDADRAAWRDAGFPLSVRTAPESRWPELTASGLPLVRDAGFTEIAPGSCTVVADHPALRRA</sequence>
<evidence type="ECO:0000256" key="2">
    <source>
        <dbReference type="ARBA" id="ARBA00022801"/>
    </source>
</evidence>
<keyword evidence="2" id="KW-0378">Hydrolase</keyword>
<feature type="compositionally biased region" description="Basic and acidic residues" evidence="4">
    <location>
        <begin position="122"/>
        <end position="131"/>
    </location>
</feature>
<feature type="compositionally biased region" description="Low complexity" evidence="4">
    <location>
        <begin position="25"/>
        <end position="39"/>
    </location>
</feature>
<reference evidence="6" key="1">
    <citation type="journal article" date="2019" name="Int. J. Syst. Evol. Microbiol.">
        <title>The Global Catalogue of Microorganisms (GCM) 10K type strain sequencing project: providing services to taxonomists for standard genome sequencing and annotation.</title>
        <authorList>
            <consortium name="The Broad Institute Genomics Platform"/>
            <consortium name="The Broad Institute Genome Sequencing Center for Infectious Disease"/>
            <person name="Wu L."/>
            <person name="Ma J."/>
        </authorList>
    </citation>
    <scope>NUCLEOTIDE SEQUENCE [LARGE SCALE GENOMIC DNA]</scope>
    <source>
        <strain evidence="6">CGMCC 4.7349</strain>
    </source>
</reference>
<dbReference type="SUPFAM" id="SSF102462">
    <property type="entry name" value="Peptidyl-tRNA hydrolase II"/>
    <property type="match status" value="1"/>
</dbReference>
<protein>
    <recommendedName>
        <fullName evidence="1">peptidyl-tRNA hydrolase</fullName>
        <ecNumber evidence="1">3.1.1.29</ecNumber>
    </recommendedName>
</protein>
<feature type="compositionally biased region" description="Polar residues" evidence="4">
    <location>
        <begin position="77"/>
        <end position="98"/>
    </location>
</feature>